<organism evidence="3 4">
    <name type="scientific">Entotheonella factor</name>
    <dbReference type="NCBI Taxonomy" id="1429438"/>
    <lineage>
        <taxon>Bacteria</taxon>
        <taxon>Pseudomonadati</taxon>
        <taxon>Nitrospinota/Tectimicrobiota group</taxon>
        <taxon>Candidatus Tectimicrobiota</taxon>
        <taxon>Candidatus Entotheonellia</taxon>
        <taxon>Candidatus Entotheonellales</taxon>
        <taxon>Candidatus Entotheonellaceae</taxon>
        <taxon>Candidatus Entotheonella</taxon>
    </lineage>
</organism>
<proteinExistence type="predicted"/>
<dbReference type="HOGENOM" id="CLU_024570_2_1_7"/>
<dbReference type="Proteomes" id="UP000019141">
    <property type="component" value="Unassembled WGS sequence"/>
</dbReference>
<dbReference type="InterPro" id="IPR036465">
    <property type="entry name" value="vWFA_dom_sf"/>
</dbReference>
<protein>
    <recommendedName>
        <fullName evidence="2">VWFA domain-containing protein</fullName>
    </recommendedName>
</protein>
<dbReference type="SUPFAM" id="SSF53300">
    <property type="entry name" value="vWA-like"/>
    <property type="match status" value="1"/>
</dbReference>
<dbReference type="AlphaFoldDB" id="W4L695"/>
<feature type="transmembrane region" description="Helical" evidence="1">
    <location>
        <begin position="323"/>
        <end position="341"/>
    </location>
</feature>
<reference evidence="3 4" key="1">
    <citation type="journal article" date="2014" name="Nature">
        <title>An environmental bacterial taxon with a large and distinct metabolic repertoire.</title>
        <authorList>
            <person name="Wilson M.C."/>
            <person name="Mori T."/>
            <person name="Ruckert C."/>
            <person name="Uria A.R."/>
            <person name="Helf M.J."/>
            <person name="Takada K."/>
            <person name="Gernert C."/>
            <person name="Steffens U.A."/>
            <person name="Heycke N."/>
            <person name="Schmitt S."/>
            <person name="Rinke C."/>
            <person name="Helfrich E.J."/>
            <person name="Brachmann A.O."/>
            <person name="Gurgui C."/>
            <person name="Wakimoto T."/>
            <person name="Kracht M."/>
            <person name="Crusemann M."/>
            <person name="Hentschel U."/>
            <person name="Abe I."/>
            <person name="Matsunaga S."/>
            <person name="Kalinowski J."/>
            <person name="Takeyama H."/>
            <person name="Piel J."/>
        </authorList>
    </citation>
    <scope>NUCLEOTIDE SEQUENCE [LARGE SCALE GENOMIC DNA]</scope>
    <source>
        <strain evidence="4">TSY1</strain>
    </source>
</reference>
<keyword evidence="1" id="KW-0472">Membrane</keyword>
<feature type="transmembrane region" description="Helical" evidence="1">
    <location>
        <begin position="6"/>
        <end position="26"/>
    </location>
</feature>
<name>W4L695_ENTF1</name>
<keyword evidence="1" id="KW-0812">Transmembrane</keyword>
<feature type="domain" description="VWFA" evidence="2">
    <location>
        <begin position="90"/>
        <end position="247"/>
    </location>
</feature>
<evidence type="ECO:0000256" key="1">
    <source>
        <dbReference type="SAM" id="Phobius"/>
    </source>
</evidence>
<feature type="transmembrane region" description="Helical" evidence="1">
    <location>
        <begin position="54"/>
        <end position="73"/>
    </location>
</feature>
<gene>
    <name evidence="3" type="ORF">ETSY1_38380</name>
</gene>
<dbReference type="Pfam" id="PF13519">
    <property type="entry name" value="VWA_2"/>
    <property type="match status" value="1"/>
</dbReference>
<dbReference type="Gene3D" id="3.40.50.410">
    <property type="entry name" value="von Willebrand factor, type A domain"/>
    <property type="match status" value="1"/>
</dbReference>
<dbReference type="CDD" id="cd00198">
    <property type="entry name" value="vWFA"/>
    <property type="match status" value="1"/>
</dbReference>
<evidence type="ECO:0000313" key="3">
    <source>
        <dbReference type="EMBL" id="ETW93623.1"/>
    </source>
</evidence>
<keyword evidence="4" id="KW-1185">Reference proteome</keyword>
<dbReference type="InterPro" id="IPR002035">
    <property type="entry name" value="VWF_A"/>
</dbReference>
<keyword evidence="1" id="KW-1133">Transmembrane helix</keyword>
<evidence type="ECO:0000313" key="4">
    <source>
        <dbReference type="Proteomes" id="UP000019141"/>
    </source>
</evidence>
<comment type="caution">
    <text evidence="3">The sequence shown here is derived from an EMBL/GenBank/DDBJ whole genome shotgun (WGS) entry which is preliminary data.</text>
</comment>
<sequence>MQWDYPWALWGLAMVPGLIYCAITLWRQKRDFWEVWCRLPFMRQQSVGPSRRRYFLAAVLLLAGFILSVLGFASPVIQRTAWEPVWENVALVLLADFSKSMEAPRNPLEANAPSRFEEMRVSLLEFLSTLPPGVKISLVPFSEYAIPITSGFSDDHSELIAKVRRFQRDFFYKQGTDLTTTLQEGFHLANTFAPTLGPNGTSSATKLAPVTSLVLISDGDEPVTNGLRQALAERGTGVPVFAIGVGSEGPTYIPEPQSPVGYVVDKKGVPVTTALNTATLRFIAEKTGGVYYPFERRGQLLTALQHIIQRQGIRSQRAYTYPYPLRHFFFLGAFFCLVSAWKFEN</sequence>
<dbReference type="EMBL" id="AZHW01001200">
    <property type="protein sequence ID" value="ETW93623.1"/>
    <property type="molecule type" value="Genomic_DNA"/>
</dbReference>
<dbReference type="PROSITE" id="PS50234">
    <property type="entry name" value="VWFA"/>
    <property type="match status" value="1"/>
</dbReference>
<dbReference type="SMART" id="SM00327">
    <property type="entry name" value="VWA"/>
    <property type="match status" value="1"/>
</dbReference>
<accession>W4L695</accession>
<evidence type="ECO:0000259" key="2">
    <source>
        <dbReference type="PROSITE" id="PS50234"/>
    </source>
</evidence>